<dbReference type="NCBIfam" id="NF001843">
    <property type="entry name" value="PRK00567.1-4"/>
    <property type="match status" value="1"/>
</dbReference>
<dbReference type="SUPFAM" id="SSF81330">
    <property type="entry name" value="Gated mechanosensitive channel"/>
    <property type="match status" value="1"/>
</dbReference>
<comment type="caution">
    <text evidence="11">The sequence shown here is derived from an EMBL/GenBank/DDBJ whole genome shotgun (WGS) entry which is preliminary data.</text>
</comment>
<keyword evidence="12" id="KW-1185">Reference proteome</keyword>
<evidence type="ECO:0000256" key="8">
    <source>
        <dbReference type="ARBA" id="ARBA00023136"/>
    </source>
</evidence>
<dbReference type="PRINTS" id="PR01264">
    <property type="entry name" value="MECHCHANNEL"/>
</dbReference>
<dbReference type="EMBL" id="LKTP01000037">
    <property type="protein sequence ID" value="KRG27157.1"/>
    <property type="molecule type" value="Genomic_DNA"/>
</dbReference>
<dbReference type="InterPro" id="IPR019823">
    <property type="entry name" value="Mechanosensitive_channel_CS"/>
</dbReference>
<evidence type="ECO:0000256" key="6">
    <source>
        <dbReference type="ARBA" id="ARBA00022989"/>
    </source>
</evidence>
<dbReference type="InterPro" id="IPR001185">
    <property type="entry name" value="MS_channel"/>
</dbReference>
<comment type="similarity">
    <text evidence="2 10">Belongs to the MscL family.</text>
</comment>
<keyword evidence="7 10" id="KW-0406">Ion transport</keyword>
<organism evidence="11 12">
    <name type="scientific">Salegentibacter mishustinae</name>
    <dbReference type="NCBI Taxonomy" id="270918"/>
    <lineage>
        <taxon>Bacteria</taxon>
        <taxon>Pseudomonadati</taxon>
        <taxon>Bacteroidota</taxon>
        <taxon>Flavobacteriia</taxon>
        <taxon>Flavobacteriales</taxon>
        <taxon>Flavobacteriaceae</taxon>
        <taxon>Salegentibacter</taxon>
    </lineage>
</organism>
<evidence type="ECO:0000256" key="1">
    <source>
        <dbReference type="ARBA" id="ARBA00004651"/>
    </source>
</evidence>
<keyword evidence="5 10" id="KW-0812">Transmembrane</keyword>
<keyword evidence="6 10" id="KW-1133">Transmembrane helix</keyword>
<dbReference type="Pfam" id="PF01741">
    <property type="entry name" value="MscL"/>
    <property type="match status" value="1"/>
</dbReference>
<keyword evidence="3 10" id="KW-0813">Transport</keyword>
<feature type="transmembrane region" description="Helical" evidence="10">
    <location>
        <begin position="20"/>
        <end position="37"/>
    </location>
</feature>
<proteinExistence type="inferred from homology"/>
<dbReference type="InterPro" id="IPR036019">
    <property type="entry name" value="MscL_channel"/>
</dbReference>
<dbReference type="STRING" id="270918.APR42_11635"/>
<dbReference type="HAMAP" id="MF_00115">
    <property type="entry name" value="MscL"/>
    <property type="match status" value="1"/>
</dbReference>
<keyword evidence="8 10" id="KW-0472">Membrane</keyword>
<reference evidence="11" key="1">
    <citation type="submission" date="2015-10" db="EMBL/GenBank/DDBJ databases">
        <title>Draft genome sequence of Salegentibacter mishustinae KCTC 12263.</title>
        <authorList>
            <person name="Lin W."/>
            <person name="Zheng Q."/>
        </authorList>
    </citation>
    <scope>NUCLEOTIDE SEQUENCE [LARGE SCALE GENOMIC DNA]</scope>
    <source>
        <strain evidence="11">KCTC 12263</strain>
    </source>
</reference>
<dbReference type="AlphaFoldDB" id="A0A0Q9Z2Y3"/>
<evidence type="ECO:0000313" key="11">
    <source>
        <dbReference type="EMBL" id="KRG27157.1"/>
    </source>
</evidence>
<evidence type="ECO:0000256" key="2">
    <source>
        <dbReference type="ARBA" id="ARBA00007254"/>
    </source>
</evidence>
<dbReference type="Gene3D" id="1.10.1200.120">
    <property type="entry name" value="Large-conductance mechanosensitive channel, MscL, domain 1"/>
    <property type="match status" value="1"/>
</dbReference>
<gene>
    <name evidence="10" type="primary">mscL</name>
    <name evidence="11" type="ORF">APR42_11635</name>
</gene>
<evidence type="ECO:0000256" key="9">
    <source>
        <dbReference type="ARBA" id="ARBA00023303"/>
    </source>
</evidence>
<evidence type="ECO:0000313" key="12">
    <source>
        <dbReference type="Proteomes" id="UP000051643"/>
    </source>
</evidence>
<dbReference type="OrthoDB" id="9810350at2"/>
<feature type="transmembrane region" description="Helical" evidence="10">
    <location>
        <begin position="78"/>
        <end position="102"/>
    </location>
</feature>
<name>A0A0Q9Z2Y3_9FLAO</name>
<dbReference type="PANTHER" id="PTHR30266:SF2">
    <property type="entry name" value="LARGE-CONDUCTANCE MECHANOSENSITIVE CHANNEL"/>
    <property type="match status" value="1"/>
</dbReference>
<dbReference type="RefSeq" id="WP_057483050.1">
    <property type="nucleotide sequence ID" value="NZ_BMWR01000007.1"/>
</dbReference>
<protein>
    <recommendedName>
        <fullName evidence="10">Large-conductance mechanosensitive channel</fullName>
    </recommendedName>
</protein>
<dbReference type="NCBIfam" id="TIGR00220">
    <property type="entry name" value="mscL"/>
    <property type="match status" value="1"/>
</dbReference>
<keyword evidence="4 10" id="KW-1003">Cell membrane</keyword>
<comment type="subunit">
    <text evidence="10">Homopentamer.</text>
</comment>
<dbReference type="GO" id="GO:0008381">
    <property type="term" value="F:mechanosensitive monoatomic ion channel activity"/>
    <property type="evidence" value="ECO:0007669"/>
    <property type="project" value="UniProtKB-UniRule"/>
</dbReference>
<dbReference type="GO" id="GO:0005886">
    <property type="term" value="C:plasma membrane"/>
    <property type="evidence" value="ECO:0007669"/>
    <property type="project" value="UniProtKB-SubCell"/>
</dbReference>
<dbReference type="Proteomes" id="UP000051643">
    <property type="component" value="Unassembled WGS sequence"/>
</dbReference>
<evidence type="ECO:0000256" key="10">
    <source>
        <dbReference type="HAMAP-Rule" id="MF_00115"/>
    </source>
</evidence>
<evidence type="ECO:0000256" key="5">
    <source>
        <dbReference type="ARBA" id="ARBA00022692"/>
    </source>
</evidence>
<evidence type="ECO:0000256" key="7">
    <source>
        <dbReference type="ARBA" id="ARBA00023065"/>
    </source>
</evidence>
<sequence length="151" mass="16996">MGIIKEFKEFAIKGNMVDMAVGIIIGTAFNSVVNTLVKEVVMPPLSLMTNGIEFADKKWVLRDAVAETEGITAIEEVAIGYGALIEAFLDFIIIGFTIFLVIKVMNRFRTKAENPEDKREVTPKDIELLSKMNHLMEEQNQLLKKNFSNKD</sequence>
<dbReference type="PANTHER" id="PTHR30266">
    <property type="entry name" value="MECHANOSENSITIVE CHANNEL MSCL"/>
    <property type="match status" value="1"/>
</dbReference>
<dbReference type="PROSITE" id="PS01327">
    <property type="entry name" value="MSCL"/>
    <property type="match status" value="1"/>
</dbReference>
<evidence type="ECO:0000256" key="3">
    <source>
        <dbReference type="ARBA" id="ARBA00022448"/>
    </source>
</evidence>
<evidence type="ECO:0000256" key="4">
    <source>
        <dbReference type="ARBA" id="ARBA00022475"/>
    </source>
</evidence>
<dbReference type="InterPro" id="IPR037673">
    <property type="entry name" value="MSC/AndL"/>
</dbReference>
<keyword evidence="9 10" id="KW-0407">Ion channel</keyword>
<comment type="function">
    <text evidence="10">Channel that opens in response to stretch forces in the membrane lipid bilayer. May participate in the regulation of osmotic pressure changes within the cell.</text>
</comment>
<comment type="subcellular location">
    <subcellularLocation>
        <location evidence="1 10">Cell membrane</location>
        <topology evidence="1 10">Multi-pass membrane protein</topology>
    </subcellularLocation>
</comment>
<accession>A0A0Q9Z2Y3</accession>